<accession>A0ACB9K5C6</accession>
<reference evidence="2" key="1">
    <citation type="journal article" date="2022" name="Mol. Ecol. Resour.">
        <title>The genomes of chicory, endive, great burdock and yacon provide insights into Asteraceae palaeo-polyploidization history and plant inulin production.</title>
        <authorList>
            <person name="Fan W."/>
            <person name="Wang S."/>
            <person name="Wang H."/>
            <person name="Wang A."/>
            <person name="Jiang F."/>
            <person name="Liu H."/>
            <person name="Zhao H."/>
            <person name="Xu D."/>
            <person name="Zhang Y."/>
        </authorList>
    </citation>
    <scope>NUCLEOTIDE SEQUENCE [LARGE SCALE GENOMIC DNA]</scope>
    <source>
        <strain evidence="2">cv. Yunnan</strain>
    </source>
</reference>
<sequence length="68" mass="7758">MLVMMMEWRCSTKVDGCGRWLLQRRLWSITAAAVIDDSGGCGCDSDHPFHRLLSVIIQMRSSTQMNRV</sequence>
<protein>
    <submittedName>
        <fullName evidence="1">Uncharacterized protein</fullName>
    </submittedName>
</protein>
<gene>
    <name evidence="1" type="ORF">L1987_01554</name>
</gene>
<proteinExistence type="predicted"/>
<name>A0ACB9K5C6_9ASTR</name>
<keyword evidence="2" id="KW-1185">Reference proteome</keyword>
<organism evidence="1 2">
    <name type="scientific">Smallanthus sonchifolius</name>
    <dbReference type="NCBI Taxonomy" id="185202"/>
    <lineage>
        <taxon>Eukaryota</taxon>
        <taxon>Viridiplantae</taxon>
        <taxon>Streptophyta</taxon>
        <taxon>Embryophyta</taxon>
        <taxon>Tracheophyta</taxon>
        <taxon>Spermatophyta</taxon>
        <taxon>Magnoliopsida</taxon>
        <taxon>eudicotyledons</taxon>
        <taxon>Gunneridae</taxon>
        <taxon>Pentapetalae</taxon>
        <taxon>asterids</taxon>
        <taxon>campanulids</taxon>
        <taxon>Asterales</taxon>
        <taxon>Asteraceae</taxon>
        <taxon>Asteroideae</taxon>
        <taxon>Heliantheae alliance</taxon>
        <taxon>Millerieae</taxon>
        <taxon>Smallanthus</taxon>
    </lineage>
</organism>
<reference evidence="1 2" key="2">
    <citation type="journal article" date="2022" name="Mol. Ecol. Resour.">
        <title>The genomes of chicory, endive, great burdock and yacon provide insights into Asteraceae paleo-polyploidization history and plant inulin production.</title>
        <authorList>
            <person name="Fan W."/>
            <person name="Wang S."/>
            <person name="Wang H."/>
            <person name="Wang A."/>
            <person name="Jiang F."/>
            <person name="Liu H."/>
            <person name="Zhao H."/>
            <person name="Xu D."/>
            <person name="Zhang Y."/>
        </authorList>
    </citation>
    <scope>NUCLEOTIDE SEQUENCE [LARGE SCALE GENOMIC DNA]</scope>
    <source>
        <strain evidence="2">cv. Yunnan</strain>
        <tissue evidence="1">Leaves</tissue>
    </source>
</reference>
<evidence type="ECO:0000313" key="1">
    <source>
        <dbReference type="EMBL" id="KAI3827478.1"/>
    </source>
</evidence>
<comment type="caution">
    <text evidence="1">The sequence shown here is derived from an EMBL/GenBank/DDBJ whole genome shotgun (WGS) entry which is preliminary data.</text>
</comment>
<dbReference type="EMBL" id="CM042018">
    <property type="protein sequence ID" value="KAI3827478.1"/>
    <property type="molecule type" value="Genomic_DNA"/>
</dbReference>
<dbReference type="Proteomes" id="UP001056120">
    <property type="component" value="Linkage Group LG01"/>
</dbReference>
<evidence type="ECO:0000313" key="2">
    <source>
        <dbReference type="Proteomes" id="UP001056120"/>
    </source>
</evidence>